<feature type="transmembrane region" description="Helical" evidence="6">
    <location>
        <begin position="34"/>
        <end position="55"/>
    </location>
</feature>
<name>A0A926HSC0_9FIRM</name>
<dbReference type="Gene3D" id="1.20.1250.20">
    <property type="entry name" value="MFS general substrate transporter like domains"/>
    <property type="match status" value="1"/>
</dbReference>
<comment type="caution">
    <text evidence="8">The sequence shown here is derived from an EMBL/GenBank/DDBJ whole genome shotgun (WGS) entry which is preliminary data.</text>
</comment>
<dbReference type="InterPro" id="IPR020846">
    <property type="entry name" value="MFS_dom"/>
</dbReference>
<reference evidence="8" key="1">
    <citation type="submission" date="2020-08" db="EMBL/GenBank/DDBJ databases">
        <title>Genome public.</title>
        <authorList>
            <person name="Liu C."/>
            <person name="Sun Q."/>
        </authorList>
    </citation>
    <scope>NUCLEOTIDE SEQUENCE</scope>
    <source>
        <strain evidence="8">NSJ-40</strain>
    </source>
</reference>
<protein>
    <submittedName>
        <fullName evidence="8">MFS transporter</fullName>
    </submittedName>
</protein>
<keyword evidence="2" id="KW-0813">Transport</keyword>
<keyword evidence="5 6" id="KW-0472">Membrane</keyword>
<evidence type="ECO:0000256" key="4">
    <source>
        <dbReference type="ARBA" id="ARBA00022989"/>
    </source>
</evidence>
<keyword evidence="9" id="KW-1185">Reference proteome</keyword>
<dbReference type="Pfam" id="PF07690">
    <property type="entry name" value="MFS_1"/>
    <property type="match status" value="1"/>
</dbReference>
<dbReference type="PROSITE" id="PS00216">
    <property type="entry name" value="SUGAR_TRANSPORT_1"/>
    <property type="match status" value="1"/>
</dbReference>
<feature type="transmembrane region" description="Helical" evidence="6">
    <location>
        <begin position="274"/>
        <end position="291"/>
    </location>
</feature>
<dbReference type="InterPro" id="IPR005829">
    <property type="entry name" value="Sugar_transporter_CS"/>
</dbReference>
<evidence type="ECO:0000259" key="7">
    <source>
        <dbReference type="PROSITE" id="PS50850"/>
    </source>
</evidence>
<feature type="transmembrane region" description="Helical" evidence="6">
    <location>
        <begin position="297"/>
        <end position="314"/>
    </location>
</feature>
<proteinExistence type="predicted"/>
<dbReference type="GO" id="GO:0005886">
    <property type="term" value="C:plasma membrane"/>
    <property type="evidence" value="ECO:0007669"/>
    <property type="project" value="UniProtKB-SubCell"/>
</dbReference>
<dbReference type="Proteomes" id="UP000651482">
    <property type="component" value="Unassembled WGS sequence"/>
</dbReference>
<comment type="subcellular location">
    <subcellularLocation>
        <location evidence="1">Cell membrane</location>
        <topology evidence="1">Multi-pass membrane protein</topology>
    </subcellularLocation>
</comment>
<dbReference type="SUPFAM" id="SSF103473">
    <property type="entry name" value="MFS general substrate transporter"/>
    <property type="match status" value="1"/>
</dbReference>
<feature type="transmembrane region" description="Helical" evidence="6">
    <location>
        <begin position="335"/>
        <end position="357"/>
    </location>
</feature>
<dbReference type="PROSITE" id="PS50850">
    <property type="entry name" value="MFS"/>
    <property type="match status" value="1"/>
</dbReference>
<evidence type="ECO:0000313" key="9">
    <source>
        <dbReference type="Proteomes" id="UP000651482"/>
    </source>
</evidence>
<feature type="transmembrane region" description="Helical" evidence="6">
    <location>
        <begin position="363"/>
        <end position="382"/>
    </location>
</feature>
<feature type="transmembrane region" description="Helical" evidence="6">
    <location>
        <begin position="130"/>
        <end position="149"/>
    </location>
</feature>
<evidence type="ECO:0000256" key="6">
    <source>
        <dbReference type="SAM" id="Phobius"/>
    </source>
</evidence>
<dbReference type="InterPro" id="IPR053160">
    <property type="entry name" value="MFS_DHA3_Transporter"/>
</dbReference>
<dbReference type="AlphaFoldDB" id="A0A926HSC0"/>
<gene>
    <name evidence="8" type="ORF">IAG03_04260</name>
</gene>
<evidence type="ECO:0000313" key="8">
    <source>
        <dbReference type="EMBL" id="MBC8533226.1"/>
    </source>
</evidence>
<dbReference type="EMBL" id="JACRSN010000005">
    <property type="protein sequence ID" value="MBC8533226.1"/>
    <property type="molecule type" value="Genomic_DNA"/>
</dbReference>
<organism evidence="8 9">
    <name type="scientific">Yeguia hominis</name>
    <dbReference type="NCBI Taxonomy" id="2763662"/>
    <lineage>
        <taxon>Bacteria</taxon>
        <taxon>Bacillati</taxon>
        <taxon>Bacillota</taxon>
        <taxon>Clostridia</taxon>
        <taxon>Eubacteriales</taxon>
        <taxon>Yeguiaceae</taxon>
        <taxon>Yeguia</taxon>
    </lineage>
</organism>
<keyword evidence="4 6" id="KW-1133">Transmembrane helix</keyword>
<feature type="transmembrane region" description="Helical" evidence="6">
    <location>
        <begin position="7"/>
        <end position="28"/>
    </location>
</feature>
<feature type="transmembrane region" description="Helical" evidence="6">
    <location>
        <begin position="67"/>
        <end position="85"/>
    </location>
</feature>
<evidence type="ECO:0000256" key="5">
    <source>
        <dbReference type="ARBA" id="ARBA00023136"/>
    </source>
</evidence>
<evidence type="ECO:0000256" key="1">
    <source>
        <dbReference type="ARBA" id="ARBA00004651"/>
    </source>
</evidence>
<dbReference type="InterPro" id="IPR036259">
    <property type="entry name" value="MFS_trans_sf"/>
</dbReference>
<feature type="domain" description="Major facilitator superfamily (MFS) profile" evidence="7">
    <location>
        <begin position="1"/>
        <end position="387"/>
    </location>
</feature>
<sequence length="396" mass="42104">MKTSHRLIFFLNAFSTGLVAAVLSLIYLAHGADIQTLSIFISIFAVSTILLELPSGILADLFGRKKMFLLAALCSAASNFLLIFAHTPWLLGISCIFRGAGTAFASGSLESLEVEQSVQSGGNLSAINSAIAVTEGMGLALGAVCGGILGNAEDAYVLLLGTAAGIECAVFVLTAFFIQTTARRPQKASRKVKEQLSALVRGLKESKILRLIFSASILTGSVQAVTEVYWQQNFIACAPSNFRWSIGILCALGYAAVILGSKTEPRLADRMGDFPLYWLTKFALPPVVAALGLCQDWQLFVCIYVLIDIVLGIGDVSERTLLHAAVEDACRASMLSVYSLALRIGVVISSVSAAVIVPKWGAIGIWLIVPLSALALLTALFLTAGRETLKPPCEKN</sequence>
<dbReference type="InterPro" id="IPR011701">
    <property type="entry name" value="MFS"/>
</dbReference>
<dbReference type="PANTHER" id="PTHR23530">
    <property type="entry name" value="TRANSPORT PROTEIN-RELATED"/>
    <property type="match status" value="1"/>
</dbReference>
<keyword evidence="3 6" id="KW-0812">Transmembrane</keyword>
<feature type="transmembrane region" description="Helical" evidence="6">
    <location>
        <begin position="242"/>
        <end position="262"/>
    </location>
</feature>
<accession>A0A926HSC0</accession>
<evidence type="ECO:0000256" key="2">
    <source>
        <dbReference type="ARBA" id="ARBA00022448"/>
    </source>
</evidence>
<feature type="transmembrane region" description="Helical" evidence="6">
    <location>
        <begin position="155"/>
        <end position="178"/>
    </location>
</feature>
<evidence type="ECO:0000256" key="3">
    <source>
        <dbReference type="ARBA" id="ARBA00022692"/>
    </source>
</evidence>
<dbReference type="RefSeq" id="WP_249318577.1">
    <property type="nucleotide sequence ID" value="NZ_JACRSN010000005.1"/>
</dbReference>
<dbReference type="GO" id="GO:0022857">
    <property type="term" value="F:transmembrane transporter activity"/>
    <property type="evidence" value="ECO:0007669"/>
    <property type="project" value="InterPro"/>
</dbReference>
<dbReference type="PANTHER" id="PTHR23530:SF1">
    <property type="entry name" value="PERMEASE, MAJOR FACILITATOR SUPERFAMILY-RELATED"/>
    <property type="match status" value="1"/>
</dbReference>